<dbReference type="EMBL" id="CYKH01000012">
    <property type="protein sequence ID" value="CUE58789.1"/>
    <property type="molecule type" value="Genomic_DNA"/>
</dbReference>
<gene>
    <name evidence="2" type="ORF">BSAL_49310</name>
</gene>
<dbReference type="OMA" id="DERRPYW"/>
<proteinExistence type="predicted"/>
<dbReference type="VEuPathDB" id="TriTrypDB:BSAL_49310"/>
<organism evidence="2 3">
    <name type="scientific">Bodo saltans</name>
    <name type="common">Flagellated protozoan</name>
    <dbReference type="NCBI Taxonomy" id="75058"/>
    <lineage>
        <taxon>Eukaryota</taxon>
        <taxon>Discoba</taxon>
        <taxon>Euglenozoa</taxon>
        <taxon>Kinetoplastea</taxon>
        <taxon>Metakinetoplastina</taxon>
        <taxon>Eubodonida</taxon>
        <taxon>Bodonidae</taxon>
        <taxon>Bodo</taxon>
    </lineage>
</organism>
<keyword evidence="3" id="KW-1185">Reference proteome</keyword>
<feature type="signal peptide" evidence="1">
    <location>
        <begin position="1"/>
        <end position="19"/>
    </location>
</feature>
<dbReference type="OrthoDB" id="257566at2759"/>
<reference evidence="3" key="1">
    <citation type="submission" date="2015-09" db="EMBL/GenBank/DDBJ databases">
        <authorList>
            <consortium name="Pathogen Informatics"/>
        </authorList>
    </citation>
    <scope>NUCLEOTIDE SEQUENCE [LARGE SCALE GENOMIC DNA]</scope>
    <source>
        <strain evidence="3">Lake Konstanz</strain>
    </source>
</reference>
<accession>A0A0S4ILM8</accession>
<evidence type="ECO:0000256" key="1">
    <source>
        <dbReference type="SAM" id="SignalP"/>
    </source>
</evidence>
<name>A0A0S4ILM8_BODSA</name>
<evidence type="ECO:0000313" key="2">
    <source>
        <dbReference type="EMBL" id="CUE58789.1"/>
    </source>
</evidence>
<dbReference type="AlphaFoldDB" id="A0A0S4ILM8"/>
<sequence length="253" mass="28155">MRRAGSLALVAAQLQAVRCVSDAHTNIAAYPERWAAPNQEPERPNTVANHPHRKFRKTSVEWRLHHKNGVRYGNLGPTREIADFEYADGTPAPMSGKRFALKHHQDGLLVQLIRAGATVEKSAASGYLPRIPGVPEQRNWDPEIPLFLEDADEHGKAPTQHYESSVAARHLNSKFAGAESSSRGGSPSAVNRHAGETLEPITMFASYDAASFINEPVRTMEARKPIWSRRRWALSDEFLVPKSPQPKNTIKDE</sequence>
<feature type="chain" id="PRO_5006621429" evidence="1">
    <location>
        <begin position="20"/>
        <end position="253"/>
    </location>
</feature>
<dbReference type="Proteomes" id="UP000051952">
    <property type="component" value="Unassembled WGS sequence"/>
</dbReference>
<keyword evidence="1" id="KW-0732">Signal</keyword>
<protein>
    <submittedName>
        <fullName evidence="2">Uncharacterized protein</fullName>
    </submittedName>
</protein>
<evidence type="ECO:0000313" key="3">
    <source>
        <dbReference type="Proteomes" id="UP000051952"/>
    </source>
</evidence>